<evidence type="ECO:0000313" key="1">
    <source>
        <dbReference type="EMBL" id="KHE93066.1"/>
    </source>
</evidence>
<evidence type="ECO:0000313" key="2">
    <source>
        <dbReference type="Proteomes" id="UP000030652"/>
    </source>
</evidence>
<gene>
    <name evidence="1" type="ORF">SCABRO_01170</name>
</gene>
<accession>A0A0B0EM35</accession>
<name>A0A0B0EM35_9BACT</name>
<sequence length="95" mass="11297">MNCEVCLEQIEMNESGFDRYNHDYCLFHPDGSYSHKYNDYSKKLHPDDDEAKYDVMVCPKCVIQKKGKIETPEYLNKMQPKIWLILHIKKIKGIL</sequence>
<dbReference type="Proteomes" id="UP000030652">
    <property type="component" value="Unassembled WGS sequence"/>
</dbReference>
<dbReference type="AlphaFoldDB" id="A0A0B0EM35"/>
<reference evidence="1 2" key="1">
    <citation type="submission" date="2014-10" db="EMBL/GenBank/DDBJ databases">
        <title>Draft genome of anammox bacterium scalindua brodae, obtained using differential coverage binning of sequence data from two enrichment reactors.</title>
        <authorList>
            <person name="Speth D.R."/>
            <person name="Russ L."/>
            <person name="Kartal B."/>
            <person name="Op den Camp H.J."/>
            <person name="Dutilh B.E."/>
            <person name="Jetten M.S."/>
        </authorList>
    </citation>
    <scope>NUCLEOTIDE SEQUENCE [LARGE SCALE GENOMIC DNA]</scope>
    <source>
        <strain evidence="1">RU1</strain>
    </source>
</reference>
<dbReference type="EMBL" id="JRYO01000078">
    <property type="protein sequence ID" value="KHE93066.1"/>
    <property type="molecule type" value="Genomic_DNA"/>
</dbReference>
<organism evidence="1 2">
    <name type="scientific">Candidatus Scalindua brodae</name>
    <dbReference type="NCBI Taxonomy" id="237368"/>
    <lineage>
        <taxon>Bacteria</taxon>
        <taxon>Pseudomonadati</taxon>
        <taxon>Planctomycetota</taxon>
        <taxon>Candidatus Brocadiia</taxon>
        <taxon>Candidatus Brocadiales</taxon>
        <taxon>Candidatus Scalinduaceae</taxon>
        <taxon>Candidatus Scalindua</taxon>
    </lineage>
</organism>
<protein>
    <submittedName>
        <fullName evidence="1">Uncharacterized protein</fullName>
    </submittedName>
</protein>
<proteinExistence type="predicted"/>
<comment type="caution">
    <text evidence="1">The sequence shown here is derived from an EMBL/GenBank/DDBJ whole genome shotgun (WGS) entry which is preliminary data.</text>
</comment>